<evidence type="ECO:0000256" key="1">
    <source>
        <dbReference type="RuleBase" id="RU366068"/>
    </source>
</evidence>
<dbReference type="GO" id="GO:0005743">
    <property type="term" value="C:mitochondrial inner membrane"/>
    <property type="evidence" value="ECO:0007669"/>
    <property type="project" value="TreeGrafter"/>
</dbReference>
<keyword evidence="1" id="KW-0479">Metal-binding</keyword>
<dbReference type="AlphaFoldDB" id="A0A2N9GC96"/>
<keyword evidence="1" id="KW-0813">Transport</keyword>
<comment type="catalytic activity">
    <reaction evidence="1">
        <text>a ubiquinone + reduced [electron-transfer flavoprotein] = a ubiquinol + oxidized [electron-transfer flavoprotein] + H(+)</text>
        <dbReference type="Rhea" id="RHEA:24052"/>
        <dbReference type="Rhea" id="RHEA-COMP:9565"/>
        <dbReference type="Rhea" id="RHEA-COMP:9566"/>
        <dbReference type="Rhea" id="RHEA-COMP:10685"/>
        <dbReference type="Rhea" id="RHEA-COMP:10686"/>
        <dbReference type="ChEBI" id="CHEBI:15378"/>
        <dbReference type="ChEBI" id="CHEBI:16389"/>
        <dbReference type="ChEBI" id="CHEBI:17976"/>
        <dbReference type="ChEBI" id="CHEBI:57692"/>
        <dbReference type="ChEBI" id="CHEBI:58307"/>
        <dbReference type="EC" id="1.5.5.1"/>
    </reaction>
</comment>
<dbReference type="InterPro" id="IPR036188">
    <property type="entry name" value="FAD/NAD-bd_sf"/>
</dbReference>
<keyword evidence="1" id="KW-0274">FAD</keyword>
<dbReference type="InterPro" id="IPR040156">
    <property type="entry name" value="ETF-QO"/>
</dbReference>
<keyword evidence="1" id="KW-0560">Oxidoreductase</keyword>
<protein>
    <recommendedName>
        <fullName evidence="1">Electron transfer flavoprotein-ubiquinone oxidoreductase</fullName>
        <shortName evidence="1">ETF-QO</shortName>
        <ecNumber evidence="1">1.5.5.1</ecNumber>
    </recommendedName>
</protein>
<feature type="domain" description="FAD/NAD(P)-binding" evidence="3">
    <location>
        <begin position="132"/>
        <end position="168"/>
    </location>
</feature>
<feature type="region of interest" description="Disordered" evidence="2">
    <location>
        <begin position="43"/>
        <end position="62"/>
    </location>
</feature>
<evidence type="ECO:0000313" key="4">
    <source>
        <dbReference type="EMBL" id="SPD00197.1"/>
    </source>
</evidence>
<proteinExistence type="predicted"/>
<gene>
    <name evidence="4" type="ORF">FSB_LOCUS28079</name>
</gene>
<dbReference type="GO" id="GO:0004174">
    <property type="term" value="F:electron-transferring-flavoprotein dehydrogenase activity"/>
    <property type="evidence" value="ECO:0007669"/>
    <property type="project" value="UniProtKB-UniRule"/>
</dbReference>
<dbReference type="Pfam" id="PF07992">
    <property type="entry name" value="Pyr_redox_2"/>
    <property type="match status" value="1"/>
</dbReference>
<accession>A0A2N9GC96</accession>
<comment type="cofactor">
    <cofactor evidence="1">
        <name>[4Fe-4S] cluster</name>
        <dbReference type="ChEBI" id="CHEBI:49883"/>
    </cofactor>
    <text evidence="1">Binds 1 [4Fe-4S] cluster.</text>
</comment>
<comment type="cofactor">
    <cofactor evidence="1">
        <name>FAD</name>
        <dbReference type="ChEBI" id="CHEBI:57692"/>
    </cofactor>
</comment>
<dbReference type="PANTHER" id="PTHR10617">
    <property type="entry name" value="ELECTRON TRANSFER FLAVOPROTEIN-UBIQUINONE OXIDOREDUCTASE"/>
    <property type="match status" value="1"/>
</dbReference>
<organism evidence="4">
    <name type="scientific">Fagus sylvatica</name>
    <name type="common">Beechnut</name>
    <dbReference type="NCBI Taxonomy" id="28930"/>
    <lineage>
        <taxon>Eukaryota</taxon>
        <taxon>Viridiplantae</taxon>
        <taxon>Streptophyta</taxon>
        <taxon>Embryophyta</taxon>
        <taxon>Tracheophyta</taxon>
        <taxon>Spermatophyta</taxon>
        <taxon>Magnoliopsida</taxon>
        <taxon>eudicotyledons</taxon>
        <taxon>Gunneridae</taxon>
        <taxon>Pentapetalae</taxon>
        <taxon>rosids</taxon>
        <taxon>fabids</taxon>
        <taxon>Fagales</taxon>
        <taxon>Fagaceae</taxon>
        <taxon>Fagus</taxon>
    </lineage>
</organism>
<reference evidence="4" key="1">
    <citation type="submission" date="2018-02" db="EMBL/GenBank/DDBJ databases">
        <authorList>
            <person name="Cohen D.B."/>
            <person name="Kent A.D."/>
        </authorList>
    </citation>
    <scope>NUCLEOTIDE SEQUENCE</scope>
</reference>
<keyword evidence="1" id="KW-0249">Electron transport</keyword>
<dbReference type="GO" id="GO:0046872">
    <property type="term" value="F:metal ion binding"/>
    <property type="evidence" value="ECO:0007669"/>
    <property type="project" value="UniProtKB-KW"/>
</dbReference>
<keyword evidence="1" id="KW-0285">Flavoprotein</keyword>
<evidence type="ECO:0000259" key="3">
    <source>
        <dbReference type="Pfam" id="PF07992"/>
    </source>
</evidence>
<keyword evidence="1" id="KW-0411">Iron-sulfur</keyword>
<dbReference type="GO" id="GO:0051539">
    <property type="term" value="F:4 iron, 4 sulfur cluster binding"/>
    <property type="evidence" value="ECO:0007669"/>
    <property type="project" value="UniProtKB-UniRule"/>
</dbReference>
<dbReference type="EC" id="1.5.5.1" evidence="1"/>
<dbReference type="InterPro" id="IPR023753">
    <property type="entry name" value="FAD/NAD-binding_dom"/>
</dbReference>
<keyword evidence="1" id="KW-0830">Ubiquinone</keyword>
<evidence type="ECO:0000256" key="2">
    <source>
        <dbReference type="SAM" id="MobiDB-lite"/>
    </source>
</evidence>
<dbReference type="SUPFAM" id="SSF51905">
    <property type="entry name" value="FAD/NAD(P)-binding domain"/>
    <property type="match status" value="1"/>
</dbReference>
<comment type="function">
    <text evidence="1">Accepts electrons from ETF and reduces ubiquinone.</text>
</comment>
<dbReference type="Gene3D" id="3.50.50.60">
    <property type="entry name" value="FAD/NAD(P)-binding domain"/>
    <property type="match status" value="1"/>
</dbReference>
<sequence>MLRLLSLSSKSKSLTKPSSISSYSFSYLDTRLCNPTSSTFPPQYTSPISSNPSGSPPTKTPDGYSFSHGFNRKFSSFSSQISFGKVSSSGCWLNYANLRSCERNGSGVLRVQGFVSGLRKFSSESDRESMEYDVVIIGAGPAGLSAAIRLKQMCLEKGVDLSVCVVEKGAEVGMFLMSL</sequence>
<keyword evidence="1" id="KW-0408">Iron</keyword>
<dbReference type="PANTHER" id="PTHR10617:SF107">
    <property type="entry name" value="ELECTRON TRANSFER FLAVOPROTEIN-UBIQUINONE OXIDOREDUCTASE, MITOCHONDRIAL"/>
    <property type="match status" value="1"/>
</dbReference>
<name>A0A2N9GC96_FAGSY</name>
<dbReference type="EMBL" id="OIVN01002057">
    <property type="protein sequence ID" value="SPD00197.1"/>
    <property type="molecule type" value="Genomic_DNA"/>
</dbReference>